<reference evidence="4" key="1">
    <citation type="journal article" date="2019" name="Int. J. Syst. Evol. Microbiol.">
        <title>The Global Catalogue of Microorganisms (GCM) 10K type strain sequencing project: providing services to taxonomists for standard genome sequencing and annotation.</title>
        <authorList>
            <consortium name="The Broad Institute Genomics Platform"/>
            <consortium name="The Broad Institute Genome Sequencing Center for Infectious Disease"/>
            <person name="Wu L."/>
            <person name="Ma J."/>
        </authorList>
    </citation>
    <scope>NUCLEOTIDE SEQUENCE [LARGE SCALE GENOMIC DNA]</scope>
    <source>
        <strain evidence="4">CGMCC 1.10832</strain>
    </source>
</reference>
<dbReference type="RefSeq" id="WP_188467286.1">
    <property type="nucleotide sequence ID" value="NZ_BAABHU010000016.1"/>
</dbReference>
<dbReference type="InterPro" id="IPR003594">
    <property type="entry name" value="HATPase_dom"/>
</dbReference>
<gene>
    <name evidence="3" type="ORF">GCM10011506_41830</name>
</gene>
<dbReference type="PANTHER" id="PTHR34220">
    <property type="entry name" value="SENSOR HISTIDINE KINASE YPDA"/>
    <property type="match status" value="1"/>
</dbReference>
<dbReference type="InterPro" id="IPR010559">
    <property type="entry name" value="Sig_transdc_His_kin_internal"/>
</dbReference>
<dbReference type="Pfam" id="PF02518">
    <property type="entry name" value="HATPase_c"/>
    <property type="match status" value="1"/>
</dbReference>
<dbReference type="InterPro" id="IPR050640">
    <property type="entry name" value="Bact_2-comp_sensor_kinase"/>
</dbReference>
<evidence type="ECO:0000259" key="1">
    <source>
        <dbReference type="Pfam" id="PF02518"/>
    </source>
</evidence>
<evidence type="ECO:0000313" key="3">
    <source>
        <dbReference type="EMBL" id="GGC51745.1"/>
    </source>
</evidence>
<sequence>MENATEALVVINWETGKFVNASNSAEALFKIPKDKLLELGPLDISPEFQPDGTESKEIFAQFTQQALKKGKESFNWTCIDMERNPIPCEIRLVKIPSRKEKLLRGSIIDISDKIEKVKELEIANKKIGELKLIALRSVMSPHFIFNALNSIQYFIGKNERLNAINYLSTFSKLIRSILNHSVDNKIKLSEEVEMLKNYISLEMLRFEDKFDFNLIIDPELEIDYIEIPSLLIQPYVENAILHGLYNKPEKGTLTIEITEKGDVIYFTIQDDGIGRNAAMLLNAKSFPKHKSLGLKLTQERLELINENRNISFYIEDLEKNGEPSGTKVTIGILS</sequence>
<dbReference type="SUPFAM" id="SSF55785">
    <property type="entry name" value="PYP-like sensor domain (PAS domain)"/>
    <property type="match status" value="1"/>
</dbReference>
<accession>A0ABQ1N342</accession>
<evidence type="ECO:0000313" key="4">
    <source>
        <dbReference type="Proteomes" id="UP000636010"/>
    </source>
</evidence>
<dbReference type="Proteomes" id="UP000636010">
    <property type="component" value="Unassembled WGS sequence"/>
</dbReference>
<name>A0ABQ1N342_9BACT</name>
<protein>
    <recommendedName>
        <fullName evidence="5">Histidine kinase</fullName>
    </recommendedName>
</protein>
<feature type="domain" description="Signal transduction histidine kinase internal region" evidence="2">
    <location>
        <begin position="131"/>
        <end position="210"/>
    </location>
</feature>
<evidence type="ECO:0008006" key="5">
    <source>
        <dbReference type="Google" id="ProtNLM"/>
    </source>
</evidence>
<dbReference type="Gene3D" id="3.30.565.10">
    <property type="entry name" value="Histidine kinase-like ATPase, C-terminal domain"/>
    <property type="match status" value="1"/>
</dbReference>
<dbReference type="SUPFAM" id="SSF55874">
    <property type="entry name" value="ATPase domain of HSP90 chaperone/DNA topoisomerase II/histidine kinase"/>
    <property type="match status" value="1"/>
</dbReference>
<feature type="domain" description="Histidine kinase/HSP90-like ATPase" evidence="1">
    <location>
        <begin position="231"/>
        <end position="330"/>
    </location>
</feature>
<dbReference type="Gene3D" id="3.30.450.20">
    <property type="entry name" value="PAS domain"/>
    <property type="match status" value="1"/>
</dbReference>
<keyword evidence="4" id="KW-1185">Reference proteome</keyword>
<dbReference type="InterPro" id="IPR036890">
    <property type="entry name" value="HATPase_C_sf"/>
</dbReference>
<dbReference type="PANTHER" id="PTHR34220:SF7">
    <property type="entry name" value="SENSOR HISTIDINE KINASE YPDA"/>
    <property type="match status" value="1"/>
</dbReference>
<evidence type="ECO:0000259" key="2">
    <source>
        <dbReference type="Pfam" id="PF06580"/>
    </source>
</evidence>
<proteinExistence type="predicted"/>
<comment type="caution">
    <text evidence="3">The sequence shown here is derived from an EMBL/GenBank/DDBJ whole genome shotgun (WGS) entry which is preliminary data.</text>
</comment>
<dbReference type="InterPro" id="IPR035965">
    <property type="entry name" value="PAS-like_dom_sf"/>
</dbReference>
<dbReference type="EMBL" id="BMEC01000016">
    <property type="protein sequence ID" value="GGC51745.1"/>
    <property type="molecule type" value="Genomic_DNA"/>
</dbReference>
<organism evidence="3 4">
    <name type="scientific">Marivirga lumbricoides</name>
    <dbReference type="NCBI Taxonomy" id="1046115"/>
    <lineage>
        <taxon>Bacteria</taxon>
        <taxon>Pseudomonadati</taxon>
        <taxon>Bacteroidota</taxon>
        <taxon>Cytophagia</taxon>
        <taxon>Cytophagales</taxon>
        <taxon>Marivirgaceae</taxon>
        <taxon>Marivirga</taxon>
    </lineage>
</organism>
<dbReference type="Pfam" id="PF06580">
    <property type="entry name" value="His_kinase"/>
    <property type="match status" value="1"/>
</dbReference>